<dbReference type="AlphaFoldDB" id="A0A8J9SGI7"/>
<proteinExistence type="predicted"/>
<protein>
    <submittedName>
        <fullName evidence="2">Uncharacterized protein</fullName>
    </submittedName>
</protein>
<name>A0A8J9SGI7_PHATR</name>
<dbReference type="EMBL" id="OU594950">
    <property type="protein sequence ID" value="CAG9294056.1"/>
    <property type="molecule type" value="Genomic_DNA"/>
</dbReference>
<reference evidence="2" key="1">
    <citation type="submission" date="2022-02" db="EMBL/GenBank/DDBJ databases">
        <authorList>
            <person name="Giguere J D."/>
        </authorList>
    </citation>
    <scope>NUCLEOTIDE SEQUENCE</scope>
    <source>
        <strain evidence="2">CCAP 1055/1</strain>
    </source>
</reference>
<accession>A0A8J9SGI7</accession>
<feature type="region of interest" description="Disordered" evidence="1">
    <location>
        <begin position="27"/>
        <end position="47"/>
    </location>
</feature>
<dbReference type="Proteomes" id="UP000836788">
    <property type="component" value="Chromosome 9"/>
</dbReference>
<feature type="compositionally biased region" description="Polar residues" evidence="1">
    <location>
        <begin position="32"/>
        <end position="46"/>
    </location>
</feature>
<sequence>MTNEACLVPKHDRTSYQNADNLRSTRKRKVLSSRTMPTQRQSQRLSTDPRVNDIVDKLVVSQASALIQDDSSALDTFVHETVPSCLATVLSLPRVNGSSVQQQQQQRQRKDCVALASLRLLQPCGSLKTAVHLAQTRTIESEVNLLPDMLKLLRLQAMLRLKLLEILGADTFLVEYAGWVVRHKPRKTQRKSHRQPQTLPFDIFFCDLTGILSLAALCLHRSSSFPAFLESCLPRDLVTQKNAPTGRMPYRTMLQIFDFFEVSNPYQPPSRNDTKGVKNVDIRSPIRLRTKVTKPSVNRESGSTMAVATNGKRPNNALLAIPQQQPSWVQPIRHQPNSLLQNNVRSKFVGSHFNSKQHMATLFRNVKVAPAKVTAPLKSKVVAKSEPSTLPLLKITNTLPSKKSGLVRETPVKSRARVVSETPSKPALLRRRLIVAETPLAKSTSTSSAPLQVRFGTQSSWPSGEQQVHGKFQNSALVAAEAMRAVQRESGWKRYDTVALD</sequence>
<evidence type="ECO:0000313" key="2">
    <source>
        <dbReference type="EMBL" id="CAG9294056.1"/>
    </source>
</evidence>
<organism evidence="2">
    <name type="scientific">Phaeodactylum tricornutum</name>
    <name type="common">Diatom</name>
    <dbReference type="NCBI Taxonomy" id="2850"/>
    <lineage>
        <taxon>Eukaryota</taxon>
        <taxon>Sar</taxon>
        <taxon>Stramenopiles</taxon>
        <taxon>Ochrophyta</taxon>
        <taxon>Bacillariophyta</taxon>
        <taxon>Bacillariophyceae</taxon>
        <taxon>Bacillariophycidae</taxon>
        <taxon>Naviculales</taxon>
        <taxon>Phaeodactylaceae</taxon>
        <taxon>Phaeodactylum</taxon>
    </lineage>
</organism>
<evidence type="ECO:0000256" key="1">
    <source>
        <dbReference type="SAM" id="MobiDB-lite"/>
    </source>
</evidence>
<gene>
    <name evidence="2" type="ORF">PTTT1_LOCUS53470</name>
</gene>